<dbReference type="Ensembl" id="ENSCPGT00000001955.1">
    <property type="protein sequence ID" value="ENSCPGP00000001780.1"/>
    <property type="gene ID" value="ENSCPGG00000001239.1"/>
</dbReference>
<dbReference type="SMART" id="SM00369">
    <property type="entry name" value="LRR_TYP"/>
    <property type="match status" value="3"/>
</dbReference>
<evidence type="ECO:0000313" key="5">
    <source>
        <dbReference type="Proteomes" id="UP000694419"/>
    </source>
</evidence>
<feature type="compositionally biased region" description="Polar residues" evidence="3">
    <location>
        <begin position="54"/>
        <end position="65"/>
    </location>
</feature>
<feature type="region of interest" description="Disordered" evidence="3">
    <location>
        <begin position="425"/>
        <end position="450"/>
    </location>
</feature>
<keyword evidence="5" id="KW-1185">Reference proteome</keyword>
<dbReference type="PANTHER" id="PTHR15454">
    <property type="entry name" value="NISCHARIN RELATED"/>
    <property type="match status" value="1"/>
</dbReference>
<feature type="region of interest" description="Disordered" evidence="3">
    <location>
        <begin position="1"/>
        <end position="66"/>
    </location>
</feature>
<dbReference type="Gene3D" id="3.80.10.10">
    <property type="entry name" value="Ribonuclease Inhibitor"/>
    <property type="match status" value="2"/>
</dbReference>
<dbReference type="SUPFAM" id="SSF52075">
    <property type="entry name" value="Outer arm dynein light chain 1"/>
    <property type="match status" value="1"/>
</dbReference>
<organism evidence="4 5">
    <name type="scientific">Calidris pygmaea</name>
    <name type="common">Spoon-billed sandpiper</name>
    <dbReference type="NCBI Taxonomy" id="425635"/>
    <lineage>
        <taxon>Eukaryota</taxon>
        <taxon>Metazoa</taxon>
        <taxon>Chordata</taxon>
        <taxon>Craniata</taxon>
        <taxon>Vertebrata</taxon>
        <taxon>Euteleostomi</taxon>
        <taxon>Archelosauria</taxon>
        <taxon>Archosauria</taxon>
        <taxon>Dinosauria</taxon>
        <taxon>Saurischia</taxon>
        <taxon>Theropoda</taxon>
        <taxon>Coelurosauria</taxon>
        <taxon>Aves</taxon>
        <taxon>Neognathae</taxon>
        <taxon>Neoaves</taxon>
        <taxon>Charadriiformes</taxon>
        <taxon>Scolopacidae</taxon>
        <taxon>Calidris</taxon>
    </lineage>
</organism>
<feature type="region of interest" description="Disordered" evidence="3">
    <location>
        <begin position="105"/>
        <end position="131"/>
    </location>
</feature>
<name>A0A8C3J3N5_9CHAR</name>
<evidence type="ECO:0000256" key="1">
    <source>
        <dbReference type="ARBA" id="ARBA00022614"/>
    </source>
</evidence>
<dbReference type="PANTHER" id="PTHR15454:SF19">
    <property type="entry name" value="LEUCINE-RICH REPEAT-CONTAINING PROTEIN 51"/>
    <property type="match status" value="1"/>
</dbReference>
<dbReference type="InterPro" id="IPR001611">
    <property type="entry name" value="Leu-rich_rpt"/>
</dbReference>
<feature type="compositionally biased region" description="Basic residues" evidence="3">
    <location>
        <begin position="530"/>
        <end position="540"/>
    </location>
</feature>
<dbReference type="GO" id="GO:0005737">
    <property type="term" value="C:cytoplasm"/>
    <property type="evidence" value="ECO:0007669"/>
    <property type="project" value="TreeGrafter"/>
</dbReference>
<evidence type="ECO:0000256" key="2">
    <source>
        <dbReference type="ARBA" id="ARBA00022737"/>
    </source>
</evidence>
<dbReference type="AlphaFoldDB" id="A0A8C3J3N5"/>
<reference evidence="4" key="1">
    <citation type="submission" date="2025-08" db="UniProtKB">
        <authorList>
            <consortium name="Ensembl"/>
        </authorList>
    </citation>
    <scope>IDENTIFICATION</scope>
</reference>
<evidence type="ECO:0000256" key="3">
    <source>
        <dbReference type="SAM" id="MobiDB-lite"/>
    </source>
</evidence>
<reference evidence="4" key="2">
    <citation type="submission" date="2025-09" db="UniProtKB">
        <authorList>
            <consortium name="Ensembl"/>
        </authorList>
    </citation>
    <scope>IDENTIFICATION</scope>
</reference>
<feature type="compositionally biased region" description="Basic and acidic residues" evidence="3">
    <location>
        <begin position="555"/>
        <end position="565"/>
    </location>
</feature>
<sequence>MSPEKETPPPPWAACSSALPPSKERSSSSCLGGTFIQGPLSPGHPRPCRLLATGTGSTETGNSIPGSGWMAAPGRCSLSAAFGEHLRRLGLQDFPCGLGSWNKSRFDAHRSPRRGRPGPGTDPAGQEETVPLGEESPEALMELLRDHHSPWALPPGCSPQDQRLREMAVLAPELVRGSNVFQLFRSLRIVDKGVSEVDEGLLQLHQLEELILSTNKISGINSANLPRTLKVLELCCNAVADLQDLCAHPPPELQHLGLGYNRLCSPLQDKYLTAAFWPNLVSLDLSFNNFTDLMELVSQLSSLQKLRVLVLQGNPLALIPTYRGFLVDSLLKLSILDDIHIGPDERHQFRGLAKQPELIRNEAQVVVSIGEIKGVPDPSVQQQLEVGSEAPVITYSYCVTYEFAEGEEIEDGSSTEVLATLDVDSSAQDTGETRGQQEPAATEEPKAHSEDVSPQRFFFLCPCTAKVFVTPGKPWADTIDCSYRKEHTVRDLVGLKSYLAAGTIVSVMEEKVLSWPVHADPEENAVTKGKAGRGKNKNRAKVPMPRDKQKKKKVKPCEFRSDPPIRRTLGTQQVTLETLLATEDLVATVCNFGILVTEQPLQPPSLEEKVRSVKNKDSAELEEGQELQPVPLRVQFQMQLLRWPSAAGSQSQESVATTVGKTQ</sequence>
<dbReference type="PROSITE" id="PS51450">
    <property type="entry name" value="LRR"/>
    <property type="match status" value="1"/>
</dbReference>
<dbReference type="InterPro" id="IPR003591">
    <property type="entry name" value="Leu-rich_rpt_typical-subtyp"/>
</dbReference>
<protein>
    <submittedName>
        <fullName evidence="4">Leucine rich repeat containing 43</fullName>
    </submittedName>
</protein>
<evidence type="ECO:0000313" key="4">
    <source>
        <dbReference type="Ensembl" id="ENSCPGP00000001780.1"/>
    </source>
</evidence>
<keyword evidence="2" id="KW-0677">Repeat</keyword>
<feature type="compositionally biased region" description="Polar residues" evidence="3">
    <location>
        <begin position="647"/>
        <end position="663"/>
    </location>
</feature>
<dbReference type="Proteomes" id="UP000694419">
    <property type="component" value="Unplaced"/>
</dbReference>
<proteinExistence type="predicted"/>
<feature type="region of interest" description="Disordered" evidence="3">
    <location>
        <begin position="644"/>
        <end position="663"/>
    </location>
</feature>
<accession>A0A8C3J3N5</accession>
<keyword evidence="1" id="KW-0433">Leucine-rich repeat</keyword>
<feature type="compositionally biased region" description="Polar residues" evidence="3">
    <location>
        <begin position="425"/>
        <end position="436"/>
    </location>
</feature>
<feature type="region of interest" description="Disordered" evidence="3">
    <location>
        <begin position="525"/>
        <end position="565"/>
    </location>
</feature>
<dbReference type="InterPro" id="IPR032675">
    <property type="entry name" value="LRR_dom_sf"/>
</dbReference>